<protein>
    <submittedName>
        <fullName evidence="2">Uncharacterized protein</fullName>
    </submittedName>
</protein>
<name>A0ABN8IVH6_9NEOP</name>
<organism evidence="2 3">
    <name type="scientific">Iphiclides podalirius</name>
    <name type="common">scarce swallowtail</name>
    <dbReference type="NCBI Taxonomy" id="110791"/>
    <lineage>
        <taxon>Eukaryota</taxon>
        <taxon>Metazoa</taxon>
        <taxon>Ecdysozoa</taxon>
        <taxon>Arthropoda</taxon>
        <taxon>Hexapoda</taxon>
        <taxon>Insecta</taxon>
        <taxon>Pterygota</taxon>
        <taxon>Neoptera</taxon>
        <taxon>Endopterygota</taxon>
        <taxon>Lepidoptera</taxon>
        <taxon>Glossata</taxon>
        <taxon>Ditrysia</taxon>
        <taxon>Papilionoidea</taxon>
        <taxon>Papilionidae</taxon>
        <taxon>Papilioninae</taxon>
        <taxon>Iphiclides</taxon>
    </lineage>
</organism>
<evidence type="ECO:0000313" key="3">
    <source>
        <dbReference type="Proteomes" id="UP000837857"/>
    </source>
</evidence>
<feature type="compositionally biased region" description="Basic and acidic residues" evidence="1">
    <location>
        <begin position="35"/>
        <end position="47"/>
    </location>
</feature>
<dbReference type="Proteomes" id="UP000837857">
    <property type="component" value="Chromosome 30"/>
</dbReference>
<proteinExistence type="predicted"/>
<gene>
    <name evidence="2" type="ORF">IPOD504_LOCUS12995</name>
</gene>
<evidence type="ECO:0000313" key="2">
    <source>
        <dbReference type="EMBL" id="CAH2065003.1"/>
    </source>
</evidence>
<feature type="non-terminal residue" evidence="2">
    <location>
        <position position="114"/>
    </location>
</feature>
<feature type="compositionally biased region" description="Basic and acidic residues" evidence="1">
    <location>
        <begin position="1"/>
        <end position="10"/>
    </location>
</feature>
<feature type="compositionally biased region" description="Polar residues" evidence="1">
    <location>
        <begin position="24"/>
        <end position="33"/>
    </location>
</feature>
<keyword evidence="3" id="KW-1185">Reference proteome</keyword>
<sequence>MRNNRATDRMRRGRTAKTTKKNEPNWSNVNATPEKNYRIHCGEDTARGEINQDQASARKDHISQVSRRRAGAPIAWRMPPQALLKHTELGMLLYTAPPAREPPSDGGTTKQNSL</sequence>
<accession>A0ABN8IVH6</accession>
<dbReference type="EMBL" id="OW152842">
    <property type="protein sequence ID" value="CAH2065003.1"/>
    <property type="molecule type" value="Genomic_DNA"/>
</dbReference>
<feature type="region of interest" description="Disordered" evidence="1">
    <location>
        <begin position="1"/>
        <end position="70"/>
    </location>
</feature>
<evidence type="ECO:0000256" key="1">
    <source>
        <dbReference type="SAM" id="MobiDB-lite"/>
    </source>
</evidence>
<reference evidence="2" key="1">
    <citation type="submission" date="2022-03" db="EMBL/GenBank/DDBJ databases">
        <authorList>
            <person name="Martin H S."/>
        </authorList>
    </citation>
    <scope>NUCLEOTIDE SEQUENCE</scope>
</reference>